<dbReference type="AlphaFoldDB" id="A0A0L0NPS1"/>
<dbReference type="EMBL" id="LGST01000058">
    <property type="protein sequence ID" value="KND96151.1"/>
    <property type="molecule type" value="Genomic_DNA"/>
</dbReference>
<proteinExistence type="predicted"/>
<gene>
    <name evidence="1" type="ORF">QG37_07510</name>
</gene>
<name>A0A0L0NPS1_CANAR</name>
<evidence type="ECO:0000313" key="2">
    <source>
        <dbReference type="Proteomes" id="UP000037122"/>
    </source>
</evidence>
<dbReference type="VEuPathDB" id="FungiDB:QG37_07510"/>
<dbReference type="Proteomes" id="UP000037122">
    <property type="component" value="Unassembled WGS sequence"/>
</dbReference>
<evidence type="ECO:0000313" key="1">
    <source>
        <dbReference type="EMBL" id="KND96151.1"/>
    </source>
</evidence>
<reference evidence="2" key="1">
    <citation type="journal article" date="2015" name="BMC Genomics">
        <title>Draft genome of a commonly misdiagnosed multidrug resistant pathogen Candida auris.</title>
        <authorList>
            <person name="Chatterjee S."/>
            <person name="Alampalli S.V."/>
            <person name="Nageshan R.K."/>
            <person name="Chettiar S.T."/>
            <person name="Joshi S."/>
            <person name="Tatu U.S."/>
        </authorList>
    </citation>
    <scope>NUCLEOTIDE SEQUENCE [LARGE SCALE GENOMIC DNA]</scope>
    <source>
        <strain evidence="2">6684</strain>
    </source>
</reference>
<organism evidence="1 2">
    <name type="scientific">Candidozyma auris</name>
    <name type="common">Yeast</name>
    <name type="synonym">Candida auris</name>
    <dbReference type="NCBI Taxonomy" id="498019"/>
    <lineage>
        <taxon>Eukaryota</taxon>
        <taxon>Fungi</taxon>
        <taxon>Dikarya</taxon>
        <taxon>Ascomycota</taxon>
        <taxon>Saccharomycotina</taxon>
        <taxon>Pichiomycetes</taxon>
        <taxon>Metschnikowiaceae</taxon>
        <taxon>Candidozyma</taxon>
    </lineage>
</organism>
<comment type="caution">
    <text evidence="1">The sequence shown here is derived from an EMBL/GenBank/DDBJ whole genome shotgun (WGS) entry which is preliminary data.</text>
</comment>
<protein>
    <submittedName>
        <fullName evidence="1">Uncharacterized protein</fullName>
    </submittedName>
</protein>
<accession>A0A0L0NPS1</accession>
<sequence length="85" mass="9938">MATMEESWKSTLEMEKKSGMRNSNINLLEHGIGTPKRLWFVDAWCCVFLWFVECSSIVRSHLRVAHVKMIELVADKSRRQISLQI</sequence>